<reference evidence="1 2" key="1">
    <citation type="submission" date="2024-01" db="EMBL/GenBank/DDBJ databases">
        <title>Complete genome of Cladobotryum mycophilum ATHUM6906.</title>
        <authorList>
            <person name="Christinaki A.C."/>
            <person name="Myridakis A.I."/>
            <person name="Kouvelis V.N."/>
        </authorList>
    </citation>
    <scope>NUCLEOTIDE SEQUENCE [LARGE SCALE GENOMIC DNA]</scope>
    <source>
        <strain evidence="1 2">ATHUM6906</strain>
    </source>
</reference>
<proteinExistence type="predicted"/>
<protein>
    <submittedName>
        <fullName evidence="1">Uncharacterized protein</fullName>
    </submittedName>
</protein>
<gene>
    <name evidence="1" type="ORF">PT974_03725</name>
</gene>
<dbReference type="EMBL" id="JAVFKD010000004">
    <property type="protein sequence ID" value="KAK5995321.1"/>
    <property type="molecule type" value="Genomic_DNA"/>
</dbReference>
<accession>A0ABR0ST37</accession>
<evidence type="ECO:0000313" key="2">
    <source>
        <dbReference type="Proteomes" id="UP001338125"/>
    </source>
</evidence>
<comment type="caution">
    <text evidence="1">The sequence shown here is derived from an EMBL/GenBank/DDBJ whole genome shotgun (WGS) entry which is preliminary data.</text>
</comment>
<sequence length="307" mass="35938">MSNFDIIHVFNYLRRTHRLDVANPEDLDPRIRLFIEADHVEARQGKEPCKAPWELPRPFDRYLDDQLARLRNLRLAIMEVLREGTTGSQKERIDTWTREMKEHYEVIAREIEKEHQIDRDKYCTEFGREMVAVLEADGNSMTKRWKLAQSSFLKDGLAIAAGDSQDRMSQIDYAMDLLEMHRMITLLAQSELWLDPHFFEYNGMLQGQISLQSITASDMRKNGHGRWTITLYWEPIEDPVAIPRSVLIRQFLAGKFSLPIFDWMSVLHSGVPTTTTEPWRLNVILVDETAMAPKNMMPDIVRSREEF</sequence>
<name>A0ABR0ST37_9HYPO</name>
<evidence type="ECO:0000313" key="1">
    <source>
        <dbReference type="EMBL" id="KAK5995321.1"/>
    </source>
</evidence>
<dbReference type="Proteomes" id="UP001338125">
    <property type="component" value="Unassembled WGS sequence"/>
</dbReference>
<organism evidence="1 2">
    <name type="scientific">Cladobotryum mycophilum</name>
    <dbReference type="NCBI Taxonomy" id="491253"/>
    <lineage>
        <taxon>Eukaryota</taxon>
        <taxon>Fungi</taxon>
        <taxon>Dikarya</taxon>
        <taxon>Ascomycota</taxon>
        <taxon>Pezizomycotina</taxon>
        <taxon>Sordariomycetes</taxon>
        <taxon>Hypocreomycetidae</taxon>
        <taxon>Hypocreales</taxon>
        <taxon>Hypocreaceae</taxon>
        <taxon>Cladobotryum</taxon>
    </lineage>
</organism>
<keyword evidence="2" id="KW-1185">Reference proteome</keyword>